<accession>A0A917EUK4</accession>
<reference evidence="3" key="1">
    <citation type="journal article" date="2014" name="Int. J. Syst. Evol. Microbiol.">
        <title>Complete genome sequence of Corynebacterium casei LMG S-19264T (=DSM 44701T), isolated from a smear-ripened cheese.</title>
        <authorList>
            <consortium name="US DOE Joint Genome Institute (JGI-PGF)"/>
            <person name="Walter F."/>
            <person name="Albersmeier A."/>
            <person name="Kalinowski J."/>
            <person name="Ruckert C."/>
        </authorList>
    </citation>
    <scope>NUCLEOTIDE SEQUENCE</scope>
    <source>
        <strain evidence="3">CGMCC 1.12153</strain>
    </source>
</reference>
<protein>
    <submittedName>
        <fullName evidence="3">Uncharacterized protein</fullName>
    </submittedName>
</protein>
<dbReference type="Proteomes" id="UP000660110">
    <property type="component" value="Unassembled WGS sequence"/>
</dbReference>
<feature type="region of interest" description="Disordered" evidence="1">
    <location>
        <begin position="145"/>
        <end position="191"/>
    </location>
</feature>
<gene>
    <name evidence="3" type="ORF">GCM10010954_16350</name>
</gene>
<keyword evidence="2" id="KW-0732">Signal</keyword>
<dbReference type="AlphaFoldDB" id="A0A917EUK4"/>
<organism evidence="3 4">
    <name type="scientific">Halobacillus andaensis</name>
    <dbReference type="NCBI Taxonomy" id="1176239"/>
    <lineage>
        <taxon>Bacteria</taxon>
        <taxon>Bacillati</taxon>
        <taxon>Bacillota</taxon>
        <taxon>Bacilli</taxon>
        <taxon>Bacillales</taxon>
        <taxon>Bacillaceae</taxon>
        <taxon>Halobacillus</taxon>
    </lineage>
</organism>
<feature type="compositionally biased region" description="Basic and acidic residues" evidence="1">
    <location>
        <begin position="151"/>
        <end position="175"/>
    </location>
</feature>
<name>A0A917EUK4_HALAA</name>
<proteinExistence type="predicted"/>
<keyword evidence="4" id="KW-1185">Reference proteome</keyword>
<feature type="chain" id="PRO_5037608824" evidence="2">
    <location>
        <begin position="26"/>
        <end position="382"/>
    </location>
</feature>
<comment type="caution">
    <text evidence="3">The sequence shown here is derived from an EMBL/GenBank/DDBJ whole genome shotgun (WGS) entry which is preliminary data.</text>
</comment>
<reference evidence="3" key="2">
    <citation type="submission" date="2020-09" db="EMBL/GenBank/DDBJ databases">
        <authorList>
            <person name="Sun Q."/>
            <person name="Zhou Y."/>
        </authorList>
    </citation>
    <scope>NUCLEOTIDE SEQUENCE</scope>
    <source>
        <strain evidence="3">CGMCC 1.12153</strain>
    </source>
</reference>
<evidence type="ECO:0000313" key="3">
    <source>
        <dbReference type="EMBL" id="GGF18326.1"/>
    </source>
</evidence>
<sequence length="382" mass="42576">MKNFIKTVAVSILFFLAIPLHTALAQQEFPLIMEKTDGVSYDEEVSNFHDAAFLLNQSDVEDDALVNGKGFIKINNDREERYHFEFDELTLDEQGFFVGDVVYEKRIGNDTETFHGKINIHQEQSLATGSIKGSDENSVYFTVGEDADSEQEIKEENEERRKAAVKEEKDFDERNSAPNSDELGSLGYDQDNTYDPNLLNSHYSNNVYLHFVGSTSKPKDSNYSKYKMRVGISESLDSSYKVLDSYFYFNPSQYSSGYGLSAEDVYPKSSTNTSLSVGYSYLGVSVGLSTSSANYSVKKNSGTTYTYYSPNLSTMDMGWEGTISNSGNKGAIADFYIAMMGGTSNSCYGYDVRGGVDVRSYVSGNVYSWKSSWDSGCIKVSN</sequence>
<evidence type="ECO:0000256" key="2">
    <source>
        <dbReference type="SAM" id="SignalP"/>
    </source>
</evidence>
<dbReference type="RefSeq" id="WP_188377011.1">
    <property type="nucleotide sequence ID" value="NZ_BMEL01000002.1"/>
</dbReference>
<dbReference type="EMBL" id="BMEL01000002">
    <property type="protein sequence ID" value="GGF18326.1"/>
    <property type="molecule type" value="Genomic_DNA"/>
</dbReference>
<evidence type="ECO:0000313" key="4">
    <source>
        <dbReference type="Proteomes" id="UP000660110"/>
    </source>
</evidence>
<feature type="signal peptide" evidence="2">
    <location>
        <begin position="1"/>
        <end position="25"/>
    </location>
</feature>
<evidence type="ECO:0000256" key="1">
    <source>
        <dbReference type="SAM" id="MobiDB-lite"/>
    </source>
</evidence>